<proteinExistence type="predicted"/>
<evidence type="ECO:0000313" key="1">
    <source>
        <dbReference type="EMBL" id="MGC5605184.1"/>
    </source>
</evidence>
<reference evidence="1" key="1">
    <citation type="journal article" date="2025" name="Microbiol. Spectr.">
        <title>Antimicrobial resistance and phylogenetic lineages of KPC-2-producing blood-borne Klebsiella pneumoniae subsp. pneumoniae from Kolkata, India during 2015-2024: Emergence of Klebsiella pneumoniae subsp. pneumoniae with blaKPC-2, blaNDM, and blaOXA-48-like triple carbapenemases.</title>
        <authorList>
            <person name="Halder G."/>
            <person name="Chaudhuri B.N."/>
            <person name="Veeraraghavan B."/>
            <person name="Denny P."/>
            <person name="Dutta P."/>
            <person name="Chakraborty M."/>
            <person name="Khan U.R."/>
            <person name="Ganguly S.S."/>
            <person name="Mandal S."/>
            <person name="Upadhyaya Y.P."/>
            <person name="Biswas B."/>
            <person name="Chakraborty A."/>
            <person name="Maiti S."/>
            <person name="Mondal H."/>
            <person name="Pal S."/>
            <person name="Dutta S."/>
        </authorList>
    </citation>
    <scope>NUCLEOTIDE SEQUENCE</scope>
    <source>
        <strain evidence="1">APCOLR130</strain>
    </source>
</reference>
<accession>A0ACC7QM72</accession>
<gene>
    <name evidence="1" type="ORF">M3242_028400</name>
</gene>
<comment type="caution">
    <text evidence="1">The sequence shown here is derived from an EMBL/GenBank/DDBJ whole genome shotgun (WGS) entry which is preliminary data.</text>
</comment>
<organism evidence="1 2">
    <name type="scientific">Klebsiella pneumoniae subsp. pneumoniae</name>
    <dbReference type="NCBI Taxonomy" id="72407"/>
    <lineage>
        <taxon>Bacteria</taxon>
        <taxon>Pseudomonadati</taxon>
        <taxon>Pseudomonadota</taxon>
        <taxon>Gammaproteobacteria</taxon>
        <taxon>Enterobacterales</taxon>
        <taxon>Enterobacteriaceae</taxon>
        <taxon>Klebsiella/Raoultella group</taxon>
        <taxon>Klebsiella</taxon>
        <taxon>Klebsiella pneumoniae complex</taxon>
    </lineage>
</organism>
<evidence type="ECO:0000313" key="2">
    <source>
        <dbReference type="Proteomes" id="UP001179876"/>
    </source>
</evidence>
<name>A0ACC7QM72_KLEPN</name>
<dbReference type="Proteomes" id="UP001179876">
    <property type="component" value="Unassembled WGS sequence"/>
</dbReference>
<protein>
    <submittedName>
        <fullName evidence="1">Phage/plasmid replication protein, II/X family</fullName>
    </submittedName>
</protein>
<dbReference type="EMBL" id="JAMBLG020000106">
    <property type="protein sequence ID" value="MGC5605184.1"/>
    <property type="molecule type" value="Genomic_DNA"/>
</dbReference>
<reference evidence="1" key="2">
    <citation type="submission" date="2025-04" db="EMBL/GenBank/DDBJ databases">
        <authorList>
            <person name="Halder G."/>
            <person name="Ray Khan U."/>
            <person name="Dutta S."/>
        </authorList>
    </citation>
    <scope>NUCLEOTIDE SEQUENCE</scope>
    <source>
        <strain evidence="1">APCOLR130</strain>
    </source>
</reference>
<feature type="non-terminal residue" evidence="1">
    <location>
        <position position="1"/>
    </location>
</feature>
<sequence>NMSDFTAITSDWIDGLTPYFKNVYVIWKCGYDIRSMNSKTAFYRYRKGLMDDLGIDIATVQYKQHDNVVPFILIIEAKPMGVPDLAICTDLYFDGAVNHV</sequence>